<dbReference type="Proteomes" id="UP000464178">
    <property type="component" value="Chromosome"/>
</dbReference>
<dbReference type="KEGG" id="gms:SOIL9_26270"/>
<keyword evidence="1" id="KW-0732">Signal</keyword>
<dbReference type="RefSeq" id="WP_162669547.1">
    <property type="nucleotide sequence ID" value="NZ_LR593886.1"/>
</dbReference>
<proteinExistence type="predicted"/>
<gene>
    <name evidence="2" type="ORF">SOIL9_26270</name>
</gene>
<dbReference type="AlphaFoldDB" id="A0A6P2D2K4"/>
<sequence length="181" mass="19657">MNRRQAMAAIGASGLALTGEAEAAQPAPVLKVSVVLPELYGLDDKVTHPATLRNVGYGLRFVVVVENVSPENVYVWNEGNSEGHGTLSFEIEAGGKKTVVSRVGRDWSKNILRLEKLVPGGLHTRVVEYDTLTGKRPQWEAFPFGAKDSRLDVTLRAVFEQKKSDGDAKLTPWAGRVASSD</sequence>
<evidence type="ECO:0000256" key="1">
    <source>
        <dbReference type="SAM" id="SignalP"/>
    </source>
</evidence>
<organism evidence="2 3">
    <name type="scientific">Gemmata massiliana</name>
    <dbReference type="NCBI Taxonomy" id="1210884"/>
    <lineage>
        <taxon>Bacteria</taxon>
        <taxon>Pseudomonadati</taxon>
        <taxon>Planctomycetota</taxon>
        <taxon>Planctomycetia</taxon>
        <taxon>Gemmatales</taxon>
        <taxon>Gemmataceae</taxon>
        <taxon>Gemmata</taxon>
    </lineage>
</organism>
<keyword evidence="3" id="KW-1185">Reference proteome</keyword>
<evidence type="ECO:0000313" key="2">
    <source>
        <dbReference type="EMBL" id="VTR95087.1"/>
    </source>
</evidence>
<reference evidence="2 3" key="1">
    <citation type="submission" date="2019-05" db="EMBL/GenBank/DDBJ databases">
        <authorList>
            <consortium name="Science for Life Laboratories"/>
        </authorList>
    </citation>
    <scope>NUCLEOTIDE SEQUENCE [LARGE SCALE GENOMIC DNA]</scope>
    <source>
        <strain evidence="2">Soil9</strain>
    </source>
</reference>
<evidence type="ECO:0000313" key="3">
    <source>
        <dbReference type="Proteomes" id="UP000464178"/>
    </source>
</evidence>
<dbReference type="EMBL" id="LR593886">
    <property type="protein sequence ID" value="VTR95087.1"/>
    <property type="molecule type" value="Genomic_DNA"/>
</dbReference>
<feature type="chain" id="PRO_5026870290" evidence="1">
    <location>
        <begin position="24"/>
        <end position="181"/>
    </location>
</feature>
<protein>
    <submittedName>
        <fullName evidence="2">Uncharacterized protein</fullName>
    </submittedName>
</protein>
<accession>A0A6P2D2K4</accession>
<feature type="signal peptide" evidence="1">
    <location>
        <begin position="1"/>
        <end position="23"/>
    </location>
</feature>
<name>A0A6P2D2K4_9BACT</name>